<keyword evidence="8" id="KW-0223">Dioxygenase</keyword>
<proteinExistence type="inferred from homology"/>
<evidence type="ECO:0000256" key="16">
    <source>
        <dbReference type="RuleBase" id="RU000383"/>
    </source>
</evidence>
<dbReference type="SMART" id="SM00385">
    <property type="entry name" value="CYCLIN"/>
    <property type="match status" value="2"/>
</dbReference>
<dbReference type="GO" id="GO:0010332">
    <property type="term" value="P:response to gamma radiation"/>
    <property type="evidence" value="ECO:0007669"/>
    <property type="project" value="UniProtKB-ARBA"/>
</dbReference>
<comment type="cofactor">
    <cofactor evidence="1">
        <name>L-ascorbate</name>
        <dbReference type="ChEBI" id="CHEBI:38290"/>
    </cofactor>
</comment>
<gene>
    <name evidence="19" type="ORF">Sangu_0345800</name>
</gene>
<comment type="similarity">
    <text evidence="3">Belongs to the cyclin family. Cyclin AB subfamily.</text>
</comment>
<comment type="caution">
    <text evidence="19">The sequence shown here is derived from an EMBL/GenBank/DDBJ whole genome shotgun (WGS) entry which is preliminary data.</text>
</comment>
<evidence type="ECO:0000256" key="14">
    <source>
        <dbReference type="ARBA" id="ARBA00059307"/>
    </source>
</evidence>
<dbReference type="GO" id="GO:0002238">
    <property type="term" value="P:response to molecule of fungal origin"/>
    <property type="evidence" value="ECO:0007669"/>
    <property type="project" value="UniProtKB-ARBA"/>
</dbReference>
<dbReference type="InterPro" id="IPR013763">
    <property type="entry name" value="Cyclin-like_dom"/>
</dbReference>
<evidence type="ECO:0000256" key="17">
    <source>
        <dbReference type="SAM" id="MobiDB-lite"/>
    </source>
</evidence>
<dbReference type="Pfam" id="PF14226">
    <property type="entry name" value="DIOX_N"/>
    <property type="match status" value="1"/>
</dbReference>
<dbReference type="SUPFAM" id="SSF47954">
    <property type="entry name" value="Cyclin-like"/>
    <property type="match status" value="2"/>
</dbReference>
<name>A0AAW2QRS7_9LAMI</name>
<dbReference type="InterPro" id="IPR026992">
    <property type="entry name" value="DIOX_N"/>
</dbReference>
<evidence type="ECO:0000256" key="10">
    <source>
        <dbReference type="ARBA" id="ARBA00023004"/>
    </source>
</evidence>
<dbReference type="FunFam" id="1.10.472.10:FF:000001">
    <property type="entry name" value="G2/mitotic-specific cyclin"/>
    <property type="match status" value="1"/>
</dbReference>
<evidence type="ECO:0000256" key="8">
    <source>
        <dbReference type="ARBA" id="ARBA00022964"/>
    </source>
</evidence>
<evidence type="ECO:0000256" key="5">
    <source>
        <dbReference type="ARBA" id="ARBA00012885"/>
    </source>
</evidence>
<evidence type="ECO:0000256" key="7">
    <source>
        <dbReference type="ARBA" id="ARBA00022723"/>
    </source>
</evidence>
<comment type="catalytic activity">
    <reaction evidence="13">
        <text>(E)-feruloyl-CoA + 2-oxoglutarate + O2 = (E)-6-hydroxyferuloyl-CoA + succinate + CO2</text>
        <dbReference type="Rhea" id="RHEA:57856"/>
        <dbReference type="ChEBI" id="CHEBI:15379"/>
        <dbReference type="ChEBI" id="CHEBI:16526"/>
        <dbReference type="ChEBI" id="CHEBI:16810"/>
        <dbReference type="ChEBI" id="CHEBI:30031"/>
        <dbReference type="ChEBI" id="CHEBI:87305"/>
        <dbReference type="ChEBI" id="CHEBI:142390"/>
        <dbReference type="EC" id="1.14.11.61"/>
    </reaction>
</comment>
<dbReference type="PROSITE" id="PS00292">
    <property type="entry name" value="CYCLINS"/>
    <property type="match status" value="1"/>
</dbReference>
<comment type="pathway">
    <text evidence="2">Phenylpropanoid metabolism.</text>
</comment>
<feature type="domain" description="Fe2OG dioxygenase" evidence="18">
    <location>
        <begin position="206"/>
        <end position="307"/>
    </location>
</feature>
<dbReference type="Pfam" id="PF03171">
    <property type="entry name" value="2OG-FeII_Oxy"/>
    <property type="match status" value="1"/>
</dbReference>
<dbReference type="InterPro" id="IPR048258">
    <property type="entry name" value="Cyclins_cyclin-box"/>
</dbReference>
<feature type="region of interest" description="Disordered" evidence="17">
    <location>
        <begin position="509"/>
        <end position="531"/>
    </location>
</feature>
<comment type="similarity">
    <text evidence="4">Belongs to the iron/ascorbate-dependent oxidoreductase family.</text>
</comment>
<keyword evidence="10" id="KW-0408">Iron</keyword>
<accession>A0AAW2QRS7</accession>
<evidence type="ECO:0000256" key="13">
    <source>
        <dbReference type="ARBA" id="ARBA00048503"/>
    </source>
</evidence>
<dbReference type="Pfam" id="PF02984">
    <property type="entry name" value="Cyclin_C"/>
    <property type="match status" value="1"/>
</dbReference>
<comment type="subunit">
    <text evidence="15">Interacts with the CDC2 and CDK2 protein kinases to form a serine/threonine kinase holoenzyme complex. The cyclin subunit imparts substrate specificity to the complex.</text>
</comment>
<evidence type="ECO:0000256" key="3">
    <source>
        <dbReference type="ARBA" id="ARBA00006955"/>
    </source>
</evidence>
<dbReference type="FunFam" id="2.60.120.330:FF:000023">
    <property type="entry name" value="Feruloyl CoA ortho-hydroxylase 1"/>
    <property type="match status" value="1"/>
</dbReference>
<reference evidence="19" key="1">
    <citation type="submission" date="2020-06" db="EMBL/GenBank/DDBJ databases">
        <authorList>
            <person name="Li T."/>
            <person name="Hu X."/>
            <person name="Zhang T."/>
            <person name="Song X."/>
            <person name="Zhang H."/>
            <person name="Dai N."/>
            <person name="Sheng W."/>
            <person name="Hou X."/>
            <person name="Wei L."/>
        </authorList>
    </citation>
    <scope>NUCLEOTIDE SEQUENCE</scope>
    <source>
        <strain evidence="19">G01</strain>
        <tissue evidence="19">Leaf</tissue>
    </source>
</reference>
<dbReference type="Pfam" id="PF00134">
    <property type="entry name" value="Cyclin_N"/>
    <property type="match status" value="1"/>
</dbReference>
<dbReference type="PROSITE" id="PS51471">
    <property type="entry name" value="FE2OG_OXY"/>
    <property type="match status" value="1"/>
</dbReference>
<keyword evidence="7" id="KW-0479">Metal-binding</keyword>
<keyword evidence="11 16" id="KW-0195">Cyclin</keyword>
<dbReference type="CDD" id="cd20567">
    <property type="entry name" value="CYCLIN_AtCycB-like_rpt1"/>
    <property type="match status" value="1"/>
</dbReference>
<dbReference type="GO" id="GO:0046872">
    <property type="term" value="F:metal ion binding"/>
    <property type="evidence" value="ECO:0007669"/>
    <property type="project" value="UniProtKB-KW"/>
</dbReference>
<dbReference type="PANTHER" id="PTHR47991">
    <property type="entry name" value="OXOGLUTARATE/IRON-DEPENDENT DIOXYGENASE"/>
    <property type="match status" value="1"/>
</dbReference>
<dbReference type="GO" id="GO:0009805">
    <property type="term" value="P:coumarin biosynthetic process"/>
    <property type="evidence" value="ECO:0007669"/>
    <property type="project" value="UniProtKB-ARBA"/>
</dbReference>
<dbReference type="InterPro" id="IPR006671">
    <property type="entry name" value="Cyclin_N"/>
</dbReference>
<evidence type="ECO:0000256" key="12">
    <source>
        <dbReference type="ARBA" id="ARBA00023306"/>
    </source>
</evidence>
<protein>
    <recommendedName>
        <fullName evidence="5">feruloyl-CoA 6-hydroxylase</fullName>
        <ecNumber evidence="5">1.14.11.61</ecNumber>
    </recommendedName>
</protein>
<evidence type="ECO:0000313" key="19">
    <source>
        <dbReference type="EMBL" id="KAL0370277.1"/>
    </source>
</evidence>
<dbReference type="AlphaFoldDB" id="A0AAW2QRS7"/>
<dbReference type="FunFam" id="1.10.472.10:FF:000032">
    <property type="entry name" value="G2/mitotic-specific cyclin-1"/>
    <property type="match status" value="1"/>
</dbReference>
<evidence type="ECO:0000256" key="9">
    <source>
        <dbReference type="ARBA" id="ARBA00023002"/>
    </source>
</evidence>
<dbReference type="InterPro" id="IPR027443">
    <property type="entry name" value="IPNS-like_sf"/>
</dbReference>
<dbReference type="InterPro" id="IPR044861">
    <property type="entry name" value="IPNS-like_FE2OG_OXY"/>
</dbReference>
<dbReference type="EC" id="1.14.11.61" evidence="5"/>
<comment type="function">
    <text evidence="14">Essential for the control of the cell cycle at the G2/M (mitosis) transition. G2/M cyclins accumulate steadily during G2 and are abruptly destroyed at mitosis.</text>
</comment>
<organism evidence="19">
    <name type="scientific">Sesamum angustifolium</name>
    <dbReference type="NCBI Taxonomy" id="2727405"/>
    <lineage>
        <taxon>Eukaryota</taxon>
        <taxon>Viridiplantae</taxon>
        <taxon>Streptophyta</taxon>
        <taxon>Embryophyta</taxon>
        <taxon>Tracheophyta</taxon>
        <taxon>Spermatophyta</taxon>
        <taxon>Magnoliopsida</taxon>
        <taxon>eudicotyledons</taxon>
        <taxon>Gunneridae</taxon>
        <taxon>Pentapetalae</taxon>
        <taxon>asterids</taxon>
        <taxon>lamiids</taxon>
        <taxon>Lamiales</taxon>
        <taxon>Pedaliaceae</taxon>
        <taxon>Sesamum</taxon>
    </lineage>
</organism>
<dbReference type="InterPro" id="IPR004367">
    <property type="entry name" value="Cyclin_C-dom"/>
</dbReference>
<dbReference type="InterPro" id="IPR050295">
    <property type="entry name" value="Plant_2OG-oxidoreductases"/>
</dbReference>
<dbReference type="EMBL" id="JACGWK010000002">
    <property type="protein sequence ID" value="KAL0370277.1"/>
    <property type="molecule type" value="Genomic_DNA"/>
</dbReference>
<evidence type="ECO:0000256" key="15">
    <source>
        <dbReference type="ARBA" id="ARBA00065123"/>
    </source>
</evidence>
<dbReference type="GO" id="GO:0016706">
    <property type="term" value="F:2-oxoglutarate-dependent dioxygenase activity"/>
    <property type="evidence" value="ECO:0007669"/>
    <property type="project" value="UniProtKB-ARBA"/>
</dbReference>
<evidence type="ECO:0000256" key="11">
    <source>
        <dbReference type="ARBA" id="ARBA00023127"/>
    </source>
</evidence>
<dbReference type="Gene3D" id="1.10.472.10">
    <property type="entry name" value="Cyclin-like"/>
    <property type="match status" value="2"/>
</dbReference>
<sequence>MAELLSEPDNLIDFMLNKGNGVKGLSQINLKQIPDRFIQPPEERLDHIQIAIQESVPVIDVSGWDDPGVAESICQAAAKWGFFQIINHGIPDEVLENVKRAAHDFFELPVEERRRYLKENSPSHTVMLKTSFSPLAEKVLEWKDYLMHFCDGQENEHSKYWPPVSRDQVLDYVNWIKPIIRKLLTVLLNGIKVKQIDEVKESALMGSQVVTLLYYPKCPNPNLAAGAGRHSDVSSITVLLQDDVGGLYVRATEDDQWIHIAPTKGALVVNIGDILQIMSNDRYKSIEHRVFVNGSKNRVSVPVFVNASSDAIIGPLPEVLEAGEKPMYKQVVYSDYFNNFFSKVATENPEGEAGNGRLQVFLSSFWASLGGVFGGHSNNQKEQEIEEEEELDLEMASRVVVPEQPRVGGGKQKNVQAEGRNRRVLRDIGNLVAAPAVEGKPQNQITRPITRSFGAQLLANAQAAVEKNNCKKPLVDNVNVLVGNDGAAKAKAMPKREPGIKAKNDVPIVVSPDEEGSPKSGTKVKDKMSSRKSGKSLTAILTARSKAASGLTKKPKDLPVDIDAADVDNELAAAEYVEDMYNFYKLTEEDGLVQDYMDSQPEINSKMRSILVDWLIEVHKKFELVPESLYLTINIVDRFLSVKTVPRRELQLVGISSMLIACKYEEIWAPEVSDFIAISDNAYVREQVLLMEKAILGKLEWYLTVPTPYVFLVRYIKASVPADKEMENMAFFFAELALMNYSTIINYSPSKLSASAVYVARCTLDRSPLWTGTLKHYTGYSEDQLIECAKMLASFHSGAAEQAQGSSRKYTDPGRNAVALFPPAKSLLPA</sequence>
<dbReference type="Gene3D" id="2.60.120.330">
    <property type="entry name" value="B-lactam Antibiotic, Isopenicillin N Synthase, Chain"/>
    <property type="match status" value="1"/>
</dbReference>
<evidence type="ECO:0000259" key="18">
    <source>
        <dbReference type="PROSITE" id="PS51471"/>
    </source>
</evidence>
<dbReference type="InterPro" id="IPR005123">
    <property type="entry name" value="Oxoglu/Fe-dep_dioxygenase_dom"/>
</dbReference>
<keyword evidence="9" id="KW-0560">Oxidoreductase</keyword>
<keyword evidence="12" id="KW-0131">Cell cycle</keyword>
<dbReference type="GO" id="GO:0051301">
    <property type="term" value="P:cell division"/>
    <property type="evidence" value="ECO:0007669"/>
    <property type="project" value="UniProtKB-KW"/>
</dbReference>
<dbReference type="SUPFAM" id="SSF51197">
    <property type="entry name" value="Clavaminate synthase-like"/>
    <property type="match status" value="1"/>
</dbReference>
<evidence type="ECO:0000256" key="4">
    <source>
        <dbReference type="ARBA" id="ARBA00008056"/>
    </source>
</evidence>
<evidence type="ECO:0000256" key="2">
    <source>
        <dbReference type="ARBA" id="ARBA00004918"/>
    </source>
</evidence>
<dbReference type="InterPro" id="IPR036915">
    <property type="entry name" value="Cyclin-like_sf"/>
</dbReference>
<evidence type="ECO:0000256" key="1">
    <source>
        <dbReference type="ARBA" id="ARBA00001961"/>
    </source>
</evidence>
<dbReference type="SMART" id="SM01332">
    <property type="entry name" value="Cyclin_C"/>
    <property type="match status" value="1"/>
</dbReference>
<evidence type="ECO:0000256" key="6">
    <source>
        <dbReference type="ARBA" id="ARBA00022618"/>
    </source>
</evidence>
<dbReference type="PRINTS" id="PR00682">
    <property type="entry name" value="IPNSYNTHASE"/>
</dbReference>
<keyword evidence="6" id="KW-0132">Cell division</keyword>
<reference evidence="19" key="2">
    <citation type="journal article" date="2024" name="Plant">
        <title>Genomic evolution and insights into agronomic trait innovations of Sesamum species.</title>
        <authorList>
            <person name="Miao H."/>
            <person name="Wang L."/>
            <person name="Qu L."/>
            <person name="Liu H."/>
            <person name="Sun Y."/>
            <person name="Le M."/>
            <person name="Wang Q."/>
            <person name="Wei S."/>
            <person name="Zheng Y."/>
            <person name="Lin W."/>
            <person name="Duan Y."/>
            <person name="Cao H."/>
            <person name="Xiong S."/>
            <person name="Wang X."/>
            <person name="Wei L."/>
            <person name="Li C."/>
            <person name="Ma Q."/>
            <person name="Ju M."/>
            <person name="Zhao R."/>
            <person name="Li G."/>
            <person name="Mu C."/>
            <person name="Tian Q."/>
            <person name="Mei H."/>
            <person name="Zhang T."/>
            <person name="Gao T."/>
            <person name="Zhang H."/>
        </authorList>
    </citation>
    <scope>NUCLEOTIDE SEQUENCE</scope>
    <source>
        <strain evidence="19">G01</strain>
    </source>
</reference>